<keyword evidence="3" id="KW-1185">Reference proteome</keyword>
<feature type="transmembrane region" description="Helical" evidence="1">
    <location>
        <begin position="12"/>
        <end position="35"/>
    </location>
</feature>
<accession>A0A099T3S2</accession>
<organism evidence="2 3">
    <name type="scientific">Methanococcoides methylutens</name>
    <dbReference type="NCBI Taxonomy" id="2226"/>
    <lineage>
        <taxon>Archaea</taxon>
        <taxon>Methanobacteriati</taxon>
        <taxon>Methanobacteriota</taxon>
        <taxon>Stenosarchaea group</taxon>
        <taxon>Methanomicrobia</taxon>
        <taxon>Methanosarcinales</taxon>
        <taxon>Methanosarcinaceae</taxon>
        <taxon>Methanococcoides</taxon>
    </lineage>
</organism>
<name>A0A099T3S2_METMT</name>
<evidence type="ECO:0000313" key="3">
    <source>
        <dbReference type="Proteomes" id="UP000029859"/>
    </source>
</evidence>
<gene>
    <name evidence="2" type="ORF">LI82_00390</name>
</gene>
<dbReference type="Proteomes" id="UP000029859">
    <property type="component" value="Unassembled WGS sequence"/>
</dbReference>
<proteinExistence type="predicted"/>
<comment type="caution">
    <text evidence="2">The sequence shown here is derived from an EMBL/GenBank/DDBJ whole genome shotgun (WGS) entry which is preliminary data.</text>
</comment>
<evidence type="ECO:0000256" key="1">
    <source>
        <dbReference type="SAM" id="Phobius"/>
    </source>
</evidence>
<dbReference type="AlphaFoldDB" id="A0A099T3S2"/>
<sequence length="83" mass="9320">MMGYGMYGDYGIFGGLGGFSMIFSLLILIALIWLISSVFSNRSCIFNSGSCNTKDDRDTRLSHIEEQVESNRESLDKILKKLD</sequence>
<protein>
    <submittedName>
        <fullName evidence="2">Uncharacterized protein</fullName>
    </submittedName>
</protein>
<evidence type="ECO:0000313" key="2">
    <source>
        <dbReference type="EMBL" id="KGK99717.1"/>
    </source>
</evidence>
<reference evidence="2 3" key="1">
    <citation type="submission" date="2014-09" db="EMBL/GenBank/DDBJ databases">
        <title>Draft genome sequence of an obligately methylotrophic methanogen, Methanococcoides methylutens, isolated from marine sediment.</title>
        <authorList>
            <person name="Guan Y."/>
            <person name="Ngugi D.K."/>
            <person name="Blom J."/>
            <person name="Ali S."/>
            <person name="Ferry J.G."/>
            <person name="Stingl U."/>
        </authorList>
    </citation>
    <scope>NUCLEOTIDE SEQUENCE [LARGE SCALE GENOMIC DNA]</scope>
    <source>
        <strain evidence="2 3">DSM 2657</strain>
    </source>
</reference>
<keyword evidence="1" id="KW-0812">Transmembrane</keyword>
<keyword evidence="1" id="KW-1133">Transmembrane helix</keyword>
<dbReference type="EMBL" id="JRHO01000002">
    <property type="protein sequence ID" value="KGK99717.1"/>
    <property type="molecule type" value="Genomic_DNA"/>
</dbReference>
<keyword evidence="1" id="KW-0472">Membrane</keyword>